<keyword evidence="3" id="KW-1185">Reference proteome</keyword>
<feature type="region of interest" description="Disordered" evidence="1">
    <location>
        <begin position="340"/>
        <end position="399"/>
    </location>
</feature>
<feature type="compositionally biased region" description="Low complexity" evidence="1">
    <location>
        <begin position="312"/>
        <end position="325"/>
    </location>
</feature>
<reference evidence="2" key="1">
    <citation type="submission" date="2022-08" db="EMBL/GenBank/DDBJ databases">
        <authorList>
            <consortium name="DOE Joint Genome Institute"/>
            <person name="Min B."/>
            <person name="Riley R."/>
            <person name="Sierra-Patev S."/>
            <person name="Naranjo-Ortiz M."/>
            <person name="Looney B."/>
            <person name="Konkel Z."/>
            <person name="Slot J.C."/>
            <person name="Sakamoto Y."/>
            <person name="Steenwyk J.L."/>
            <person name="Rokas A."/>
            <person name="Carro J."/>
            <person name="Camarero S."/>
            <person name="Ferreira P."/>
            <person name="Molpeceres G."/>
            <person name="Ruiz-Duenas F.J."/>
            <person name="Serrano A."/>
            <person name="Henrissat B."/>
            <person name="Drula E."/>
            <person name="Hughes K.W."/>
            <person name="Mata J.L."/>
            <person name="Ishikawa N.K."/>
            <person name="Vargas-Isla R."/>
            <person name="Ushijima S."/>
            <person name="Smith C.A."/>
            <person name="Ahrendt S."/>
            <person name="Andreopoulos W."/>
            <person name="He G."/>
            <person name="Labutti K."/>
            <person name="Lipzen A."/>
            <person name="Ng V."/>
            <person name="Sandor L."/>
            <person name="Barry K."/>
            <person name="Martinez A.T."/>
            <person name="Xiao Y."/>
            <person name="Gibbons J.G."/>
            <person name="Terashima K."/>
            <person name="Hibbett D.S."/>
            <person name="Grigoriev I.V."/>
        </authorList>
    </citation>
    <scope>NUCLEOTIDE SEQUENCE</scope>
    <source>
        <strain evidence="2">TFB9207</strain>
    </source>
</reference>
<feature type="region of interest" description="Disordered" evidence="1">
    <location>
        <begin position="1"/>
        <end position="26"/>
    </location>
</feature>
<evidence type="ECO:0000313" key="3">
    <source>
        <dbReference type="Proteomes" id="UP001163846"/>
    </source>
</evidence>
<dbReference type="AlphaFoldDB" id="A0AA38U9Q0"/>
<proteinExistence type="predicted"/>
<name>A0AA38U9Q0_9AGAR</name>
<organism evidence="2 3">
    <name type="scientific">Lentinula raphanica</name>
    <dbReference type="NCBI Taxonomy" id="153919"/>
    <lineage>
        <taxon>Eukaryota</taxon>
        <taxon>Fungi</taxon>
        <taxon>Dikarya</taxon>
        <taxon>Basidiomycota</taxon>
        <taxon>Agaricomycotina</taxon>
        <taxon>Agaricomycetes</taxon>
        <taxon>Agaricomycetidae</taxon>
        <taxon>Agaricales</taxon>
        <taxon>Marasmiineae</taxon>
        <taxon>Omphalotaceae</taxon>
        <taxon>Lentinula</taxon>
    </lineage>
</organism>
<feature type="region of interest" description="Disordered" evidence="1">
    <location>
        <begin position="488"/>
        <end position="513"/>
    </location>
</feature>
<feature type="region of interest" description="Disordered" evidence="1">
    <location>
        <begin position="90"/>
        <end position="131"/>
    </location>
</feature>
<feature type="compositionally biased region" description="Basic and acidic residues" evidence="1">
    <location>
        <begin position="348"/>
        <end position="361"/>
    </location>
</feature>
<gene>
    <name evidence="2" type="ORF">F5878DRAFT_645214</name>
</gene>
<evidence type="ECO:0000313" key="2">
    <source>
        <dbReference type="EMBL" id="KAJ3834330.1"/>
    </source>
</evidence>
<feature type="compositionally biased region" description="Polar residues" evidence="1">
    <location>
        <begin position="90"/>
        <end position="107"/>
    </location>
</feature>
<feature type="compositionally biased region" description="Polar residues" evidence="1">
    <location>
        <begin position="385"/>
        <end position="399"/>
    </location>
</feature>
<dbReference type="Proteomes" id="UP001163846">
    <property type="component" value="Unassembled WGS sequence"/>
</dbReference>
<evidence type="ECO:0000256" key="1">
    <source>
        <dbReference type="SAM" id="MobiDB-lite"/>
    </source>
</evidence>
<feature type="compositionally biased region" description="Basic and acidic residues" evidence="1">
    <location>
        <begin position="114"/>
        <end position="129"/>
    </location>
</feature>
<accession>A0AA38U9Q0</accession>
<comment type="caution">
    <text evidence="2">The sequence shown here is derived from an EMBL/GenBank/DDBJ whole genome shotgun (WGS) entry which is preliminary data.</text>
</comment>
<sequence>MSVVSQGPPISLYNRSFGHRRNDSNTSVSSMAHSYAIHGASGGRAAWAHHRQNTSIDSVDSQFSSAMHIGRPGIGDKMFDTAANFGAPLTSISASPSGSEYSQSRPSYDSIMDDEPRSSVEDSLFDKTGHRSSVSSESVFGYDDSSRYPDGHLLPQNAFRPVSYLSINSIHSPLKEDDTMISMIGGGHVRRRSVGSVIEASPIVCAVGHLGKRKQSPFESAKDDNDNGQPRIIEKASIVSTSSSKFGGERMIKATRGVLARQSLEESCLIAEGEDLSASYSLPVFTRPSPATRSRSSTCTSSSSGADTPPLSASDGSSTSDGSQSSIDIAQLNRILANATHPISNMARQRDRARARGEGHCRRISQARMSRSSVYETIEEEVSSPADTPLSQSTASKKSSPTAIQPVFIVDPTDNASIHSLESWDEEHGIVAMRRYYELRSEAEYTVSESRRLWVVTPFSIFALQNFDPPCHPSGMKALLASSVENYGPLPSDLRPRRRRTSSRPSPYPQGRTIRVSLSPEYPRPNFVKETSSWTSNATQSPPLREVTANPNIAFDSPAPNPLMNKKVFSRQTNSPEKVMQKRDNVRPRVPSTTRRNALGWTKRSAKASSELKENNSFGQGMGLT</sequence>
<protein>
    <submittedName>
        <fullName evidence="2">Uncharacterized protein</fullName>
    </submittedName>
</protein>
<dbReference type="EMBL" id="MU806547">
    <property type="protein sequence ID" value="KAJ3834330.1"/>
    <property type="molecule type" value="Genomic_DNA"/>
</dbReference>
<feature type="region of interest" description="Disordered" evidence="1">
    <location>
        <begin position="583"/>
        <end position="625"/>
    </location>
</feature>
<feature type="region of interest" description="Disordered" evidence="1">
    <location>
        <begin position="282"/>
        <end position="325"/>
    </location>
</feature>
<feature type="compositionally biased region" description="Low complexity" evidence="1">
    <location>
        <begin position="286"/>
        <end position="304"/>
    </location>
</feature>